<organism evidence="17 18">
    <name type="scientific">Ancylostoma ceylanicum</name>
    <dbReference type="NCBI Taxonomy" id="53326"/>
    <lineage>
        <taxon>Eukaryota</taxon>
        <taxon>Metazoa</taxon>
        <taxon>Ecdysozoa</taxon>
        <taxon>Nematoda</taxon>
        <taxon>Chromadorea</taxon>
        <taxon>Rhabditida</taxon>
        <taxon>Rhabditina</taxon>
        <taxon>Rhabditomorpha</taxon>
        <taxon>Strongyloidea</taxon>
        <taxon>Ancylostomatidae</taxon>
        <taxon>Ancylostomatinae</taxon>
        <taxon>Ancylostoma</taxon>
    </lineage>
</organism>
<feature type="transmembrane region" description="Helical" evidence="15">
    <location>
        <begin position="452"/>
        <end position="479"/>
    </location>
</feature>
<proteinExistence type="inferred from homology"/>
<dbReference type="InterPro" id="IPR004709">
    <property type="entry name" value="NaH_exchanger"/>
</dbReference>
<keyword evidence="5" id="KW-1003">Cell membrane</keyword>
<evidence type="ECO:0000256" key="5">
    <source>
        <dbReference type="ARBA" id="ARBA00022475"/>
    </source>
</evidence>
<evidence type="ECO:0000256" key="8">
    <source>
        <dbReference type="ARBA" id="ARBA00022989"/>
    </source>
</evidence>
<dbReference type="GO" id="GO:0005886">
    <property type="term" value="C:plasma membrane"/>
    <property type="evidence" value="ECO:0007669"/>
    <property type="project" value="UniProtKB-SubCell"/>
</dbReference>
<feature type="compositionally biased region" description="Polar residues" evidence="14">
    <location>
        <begin position="640"/>
        <end position="652"/>
    </location>
</feature>
<evidence type="ECO:0000313" key="18">
    <source>
        <dbReference type="Proteomes" id="UP000024635"/>
    </source>
</evidence>
<evidence type="ECO:0000256" key="15">
    <source>
        <dbReference type="SAM" id="Phobius"/>
    </source>
</evidence>
<dbReference type="AlphaFoldDB" id="A0A016TA79"/>
<dbReference type="InterPro" id="IPR006153">
    <property type="entry name" value="Cation/H_exchanger_TM"/>
</dbReference>
<protein>
    <recommendedName>
        <fullName evidence="13">Sodium/hydrogen exchanger</fullName>
    </recommendedName>
</protein>
<dbReference type="NCBIfam" id="TIGR00840">
    <property type="entry name" value="b_cpa1"/>
    <property type="match status" value="1"/>
</dbReference>
<keyword evidence="11 15" id="KW-0472">Membrane</keyword>
<dbReference type="GO" id="GO:0098719">
    <property type="term" value="P:sodium ion import across plasma membrane"/>
    <property type="evidence" value="ECO:0007669"/>
    <property type="project" value="TreeGrafter"/>
</dbReference>
<evidence type="ECO:0000313" key="17">
    <source>
        <dbReference type="EMBL" id="EYB99570.1"/>
    </source>
</evidence>
<name>A0A016TA79_9BILA</name>
<feature type="transmembrane region" description="Helical" evidence="15">
    <location>
        <begin position="424"/>
        <end position="446"/>
    </location>
</feature>
<dbReference type="Pfam" id="PF00999">
    <property type="entry name" value="Na_H_Exchanger"/>
    <property type="match status" value="1"/>
</dbReference>
<keyword evidence="10 13" id="KW-0406">Ion transport</keyword>
<comment type="subcellular location">
    <subcellularLocation>
        <location evidence="2">Cell membrane</location>
        <topology evidence="2">Multi-pass membrane protein</topology>
    </subcellularLocation>
    <subcellularLocation>
        <location evidence="1">Recycling endosome membrane</location>
        <topology evidence="1">Multi-pass membrane protein</topology>
    </subcellularLocation>
</comment>
<comment type="similarity">
    <text evidence="3 13">Belongs to the monovalent cation:proton antiporter 1 (CPA1) transporter (TC 2.A.36) family.</text>
</comment>
<accession>A0A016TA79</accession>
<keyword evidence="18" id="KW-1185">Reference proteome</keyword>
<keyword evidence="13" id="KW-0050">Antiport</keyword>
<evidence type="ECO:0000259" key="16">
    <source>
        <dbReference type="Pfam" id="PF00999"/>
    </source>
</evidence>
<feature type="transmembrane region" description="Helical" evidence="15">
    <location>
        <begin position="379"/>
        <end position="403"/>
    </location>
</feature>
<feature type="transmembrane region" description="Helical" evidence="15">
    <location>
        <begin position="42"/>
        <end position="61"/>
    </location>
</feature>
<feature type="transmembrane region" description="Helical" evidence="15">
    <location>
        <begin position="338"/>
        <end position="359"/>
    </location>
</feature>
<dbReference type="PRINTS" id="PR01084">
    <property type="entry name" value="NAHEXCHNGR"/>
</dbReference>
<keyword evidence="12 13" id="KW-0739">Sodium transport</keyword>
<dbReference type="STRING" id="53326.A0A016TA79"/>
<evidence type="ECO:0000256" key="3">
    <source>
        <dbReference type="ARBA" id="ARBA00007367"/>
    </source>
</evidence>
<dbReference type="GO" id="GO:0055038">
    <property type="term" value="C:recycling endosome membrane"/>
    <property type="evidence" value="ECO:0007669"/>
    <property type="project" value="UniProtKB-SubCell"/>
</dbReference>
<keyword evidence="4 13" id="KW-0813">Transport</keyword>
<dbReference type="PANTHER" id="PTHR10110">
    <property type="entry name" value="SODIUM/HYDROGEN EXCHANGER"/>
    <property type="match status" value="1"/>
</dbReference>
<evidence type="ECO:0000256" key="11">
    <source>
        <dbReference type="ARBA" id="ARBA00023136"/>
    </source>
</evidence>
<evidence type="ECO:0000256" key="2">
    <source>
        <dbReference type="ARBA" id="ARBA00004651"/>
    </source>
</evidence>
<keyword evidence="9" id="KW-0915">Sodium</keyword>
<evidence type="ECO:0000256" key="14">
    <source>
        <dbReference type="SAM" id="MobiDB-lite"/>
    </source>
</evidence>
<dbReference type="PANTHER" id="PTHR10110:SF187">
    <property type="entry name" value="SODIUM_HYDROGEN EXCHANGER"/>
    <property type="match status" value="1"/>
</dbReference>
<sequence length="659" mass="73737">MKGHDSVFICIFYSGEEYVWWIQSEHIINIASLCNRLPRMSVVRILCVLLVVLSMDLSVGMTKDMTRLEMAAQRRAEIIHRLDSIILLTYISVLVVIVLTSWLFKHYRFMFVHETGLTLFYGLLIGFVIRYFDIGLLQSQTLDVVLKDHRVVEEPPDYLRLEVKPEGAPRVSFHYELMEGFYADKKKHNEQKIEQKSAFSPEIFFNIMLPPIIFNAGYSLKKRHFFRNIGSILAFVFIGTTVSCFATGAMMYVFTKIFGMGFSFQELLFFGAVISATDPVTVISIFAEMNVEADLFALVFGESALNDAVAIVLSSTIDNFSAADEVGSHEIVFALGKFAYIFFGSLLLGSMLGCGNALITKMTAIAEHPLLESSLFILVSYISFLLGEVVGLTGIVSVLFCGISQAHYTYNNLSEESQHTTKQFFQMISFVLESFIFCYIGVSVFVANNQKWNIAFLVFALISITAARALFVYPLSFVLNLRRRPRLPRSYQHMLVFAGLRGAMAFALADRNTATDNRQVICSTTAAIVMVTVFFNGGMTSWMIDYLGIKHGCVGERSRAETDNNMPPSEVDDMRLAGTPLTPSGSNPWDKAFLPRKWYNFDANFMKPLLTHATPSLEQTLPPICLPFARLFTSAKQAAATDNPSNDSSPCASVNVVEG</sequence>
<evidence type="ECO:0000256" key="1">
    <source>
        <dbReference type="ARBA" id="ARBA00004195"/>
    </source>
</evidence>
<dbReference type="Proteomes" id="UP000024635">
    <property type="component" value="Unassembled WGS sequence"/>
</dbReference>
<dbReference type="InterPro" id="IPR002090">
    <property type="entry name" value="NHE-6/7/9"/>
</dbReference>
<dbReference type="InterPro" id="IPR018422">
    <property type="entry name" value="Cation/H_exchanger_CPA1"/>
</dbReference>
<evidence type="ECO:0000256" key="9">
    <source>
        <dbReference type="ARBA" id="ARBA00023053"/>
    </source>
</evidence>
<reference evidence="18" key="1">
    <citation type="journal article" date="2015" name="Nat. Genet.">
        <title>The genome and transcriptome of the zoonotic hookworm Ancylostoma ceylanicum identify infection-specific gene families.</title>
        <authorList>
            <person name="Schwarz E.M."/>
            <person name="Hu Y."/>
            <person name="Antoshechkin I."/>
            <person name="Miller M.M."/>
            <person name="Sternberg P.W."/>
            <person name="Aroian R.V."/>
        </authorList>
    </citation>
    <scope>NUCLEOTIDE SEQUENCE</scope>
    <source>
        <strain evidence="18">HY135</strain>
    </source>
</reference>
<dbReference type="EMBL" id="JARK01001457">
    <property type="protein sequence ID" value="EYB99570.1"/>
    <property type="molecule type" value="Genomic_DNA"/>
</dbReference>
<feature type="transmembrane region" description="Helical" evidence="15">
    <location>
        <begin position="267"/>
        <end position="289"/>
    </location>
</feature>
<gene>
    <name evidence="17" type="primary">Acey_s0121.g1015</name>
    <name evidence="17" type="synonym">Acey-nhx-5</name>
    <name evidence="17" type="ORF">Y032_0121g1015</name>
</gene>
<dbReference type="GO" id="GO:0015386">
    <property type="term" value="F:potassium:proton antiporter activity"/>
    <property type="evidence" value="ECO:0007669"/>
    <property type="project" value="TreeGrafter"/>
</dbReference>
<evidence type="ECO:0000256" key="13">
    <source>
        <dbReference type="RuleBase" id="RU003722"/>
    </source>
</evidence>
<evidence type="ECO:0000256" key="4">
    <source>
        <dbReference type="ARBA" id="ARBA00022448"/>
    </source>
</evidence>
<feature type="transmembrane region" description="Helical" evidence="15">
    <location>
        <begin position="110"/>
        <end position="132"/>
    </location>
</feature>
<dbReference type="PRINTS" id="PR01088">
    <property type="entry name" value="NAHEXCHNGR6"/>
</dbReference>
<keyword evidence="6 13" id="KW-0812">Transmembrane</keyword>
<dbReference type="GO" id="GO:0015385">
    <property type="term" value="F:sodium:proton antiporter activity"/>
    <property type="evidence" value="ECO:0007669"/>
    <property type="project" value="InterPro"/>
</dbReference>
<keyword evidence="7" id="KW-0967">Endosome</keyword>
<evidence type="ECO:0000256" key="6">
    <source>
        <dbReference type="ARBA" id="ARBA00022692"/>
    </source>
</evidence>
<dbReference type="Gene3D" id="6.10.140.1330">
    <property type="match status" value="1"/>
</dbReference>
<evidence type="ECO:0000256" key="10">
    <source>
        <dbReference type="ARBA" id="ARBA00023065"/>
    </source>
</evidence>
<feature type="transmembrane region" description="Helical" evidence="15">
    <location>
        <begin position="82"/>
        <end position="104"/>
    </location>
</feature>
<dbReference type="OrthoDB" id="196264at2759"/>
<feature type="transmembrane region" description="Helical" evidence="15">
    <location>
        <begin position="232"/>
        <end position="255"/>
    </location>
</feature>
<comment type="caution">
    <text evidence="17">The sequence shown here is derived from an EMBL/GenBank/DDBJ whole genome shotgun (WGS) entry which is preliminary data.</text>
</comment>
<feature type="transmembrane region" description="Helical" evidence="15">
    <location>
        <begin position="528"/>
        <end position="549"/>
    </location>
</feature>
<evidence type="ECO:0000256" key="12">
    <source>
        <dbReference type="ARBA" id="ARBA00023201"/>
    </source>
</evidence>
<feature type="domain" description="Cation/H+ exchanger transmembrane" evidence="16">
    <location>
        <begin position="197"/>
        <end position="543"/>
    </location>
</feature>
<keyword evidence="8 15" id="KW-1133">Transmembrane helix</keyword>
<feature type="region of interest" description="Disordered" evidence="14">
    <location>
        <begin position="640"/>
        <end position="659"/>
    </location>
</feature>
<evidence type="ECO:0000256" key="7">
    <source>
        <dbReference type="ARBA" id="ARBA00022753"/>
    </source>
</evidence>
<dbReference type="GO" id="GO:0051453">
    <property type="term" value="P:regulation of intracellular pH"/>
    <property type="evidence" value="ECO:0007669"/>
    <property type="project" value="TreeGrafter"/>
</dbReference>